<protein>
    <submittedName>
        <fullName evidence="2">Uncharacterized protein</fullName>
    </submittedName>
</protein>
<gene>
    <name evidence="2" type="ORF">LTR36_009128</name>
</gene>
<keyword evidence="3" id="KW-1185">Reference proteome</keyword>
<dbReference type="InterPro" id="IPR038883">
    <property type="entry name" value="AN11006-like"/>
</dbReference>
<name>A0AAV9J6T1_9PEZI</name>
<dbReference type="PANTHER" id="PTHR42085:SF1">
    <property type="entry name" value="F-BOX DOMAIN-CONTAINING PROTEIN"/>
    <property type="match status" value="1"/>
</dbReference>
<accession>A0AAV9J6T1</accession>
<organism evidence="2 3">
    <name type="scientific">Oleoguttula mirabilis</name>
    <dbReference type="NCBI Taxonomy" id="1507867"/>
    <lineage>
        <taxon>Eukaryota</taxon>
        <taxon>Fungi</taxon>
        <taxon>Dikarya</taxon>
        <taxon>Ascomycota</taxon>
        <taxon>Pezizomycotina</taxon>
        <taxon>Dothideomycetes</taxon>
        <taxon>Dothideomycetidae</taxon>
        <taxon>Mycosphaerellales</taxon>
        <taxon>Teratosphaeriaceae</taxon>
        <taxon>Oleoguttula</taxon>
    </lineage>
</organism>
<feature type="compositionally biased region" description="Basic residues" evidence="1">
    <location>
        <begin position="263"/>
        <end position="277"/>
    </location>
</feature>
<proteinExistence type="predicted"/>
<sequence length="277" mass="32011">MDLHRGKVPPWLIVRGPQLAGNPSIPNGSACRLLELPPELRNYIYELVVTRNGPIDMRPRSWSLDGLPEIELRQPALAGTCKQIRAEALATFYSLNVFEQTFEIGGWLNDGESLAAYLDAMGVEFCRCLTKVRILFVFREYPNPAPLLPWVKLFCRGSRCMPPQGVFELSAVTKPVEGPKWAHLEWVDDLMKDLEALGWHMFEADELNLDMRTDLRIKRAMRHWLAGVERQEYKQLIGSLDRETRSDVGSSDDETRNDGGYQRRSRKRRRDRRDRRD</sequence>
<evidence type="ECO:0000256" key="1">
    <source>
        <dbReference type="SAM" id="MobiDB-lite"/>
    </source>
</evidence>
<dbReference type="AlphaFoldDB" id="A0AAV9J6T1"/>
<dbReference type="PANTHER" id="PTHR42085">
    <property type="entry name" value="F-BOX DOMAIN-CONTAINING PROTEIN"/>
    <property type="match status" value="1"/>
</dbReference>
<dbReference type="EMBL" id="JAVFHQ010000066">
    <property type="protein sequence ID" value="KAK4540490.1"/>
    <property type="molecule type" value="Genomic_DNA"/>
</dbReference>
<evidence type="ECO:0000313" key="2">
    <source>
        <dbReference type="EMBL" id="KAK4540490.1"/>
    </source>
</evidence>
<dbReference type="Proteomes" id="UP001324427">
    <property type="component" value="Unassembled WGS sequence"/>
</dbReference>
<comment type="caution">
    <text evidence="2">The sequence shown here is derived from an EMBL/GenBank/DDBJ whole genome shotgun (WGS) entry which is preliminary data.</text>
</comment>
<evidence type="ECO:0000313" key="3">
    <source>
        <dbReference type="Proteomes" id="UP001324427"/>
    </source>
</evidence>
<feature type="region of interest" description="Disordered" evidence="1">
    <location>
        <begin position="241"/>
        <end position="277"/>
    </location>
</feature>
<reference evidence="2 3" key="1">
    <citation type="submission" date="2021-11" db="EMBL/GenBank/DDBJ databases">
        <title>Black yeast isolated from Biological Soil Crust.</title>
        <authorList>
            <person name="Kurbessoian T."/>
        </authorList>
    </citation>
    <scope>NUCLEOTIDE SEQUENCE [LARGE SCALE GENOMIC DNA]</scope>
    <source>
        <strain evidence="2 3">CCFEE 5522</strain>
    </source>
</reference>